<evidence type="ECO:0000256" key="3">
    <source>
        <dbReference type="ARBA" id="ARBA00022737"/>
    </source>
</evidence>
<accession>A0A0L0D513</accession>
<keyword evidence="8" id="KW-1185">Reference proteome</keyword>
<dbReference type="Gene3D" id="3.80.10.10">
    <property type="entry name" value="Ribonuclease Inhibitor"/>
    <property type="match status" value="3"/>
</dbReference>
<reference evidence="7 8" key="1">
    <citation type="submission" date="2010-05" db="EMBL/GenBank/DDBJ databases">
        <title>The Genome Sequence of Thecamonas trahens ATCC 50062.</title>
        <authorList>
            <consortium name="The Broad Institute Genome Sequencing Platform"/>
            <person name="Russ C."/>
            <person name="Cuomo C."/>
            <person name="Shea T."/>
            <person name="Young S.K."/>
            <person name="Zeng Q."/>
            <person name="Koehrsen M."/>
            <person name="Haas B."/>
            <person name="Borodovsky M."/>
            <person name="Guigo R."/>
            <person name="Alvarado L."/>
            <person name="Berlin A."/>
            <person name="Bochicchio J."/>
            <person name="Borenstein D."/>
            <person name="Chapman S."/>
            <person name="Chen Z."/>
            <person name="Freedman E."/>
            <person name="Gellesch M."/>
            <person name="Goldberg J."/>
            <person name="Griggs A."/>
            <person name="Gujja S."/>
            <person name="Heilman E."/>
            <person name="Heiman D."/>
            <person name="Hepburn T."/>
            <person name="Howarth C."/>
            <person name="Jen D."/>
            <person name="Larson L."/>
            <person name="Mehta T."/>
            <person name="Park D."/>
            <person name="Pearson M."/>
            <person name="Roberts A."/>
            <person name="Saif S."/>
            <person name="Shenoy N."/>
            <person name="Sisk P."/>
            <person name="Stolte C."/>
            <person name="Sykes S."/>
            <person name="Thomson T."/>
            <person name="Walk T."/>
            <person name="White J."/>
            <person name="Yandava C."/>
            <person name="Burger G."/>
            <person name="Gray M.W."/>
            <person name="Holland P.W.H."/>
            <person name="King N."/>
            <person name="Lang F.B.F."/>
            <person name="Roger A.J."/>
            <person name="Ruiz-Trillo I."/>
            <person name="Lander E."/>
            <person name="Nusbaum C."/>
        </authorList>
    </citation>
    <scope>NUCLEOTIDE SEQUENCE [LARGE SCALE GENOMIC DNA]</scope>
    <source>
        <strain evidence="7 8">ATCC 50062</strain>
    </source>
</reference>
<organism evidence="7 8">
    <name type="scientific">Thecamonas trahens ATCC 50062</name>
    <dbReference type="NCBI Taxonomy" id="461836"/>
    <lineage>
        <taxon>Eukaryota</taxon>
        <taxon>Apusozoa</taxon>
        <taxon>Apusomonadida</taxon>
        <taxon>Apusomonadidae</taxon>
        <taxon>Thecamonas</taxon>
    </lineage>
</organism>
<dbReference type="OrthoDB" id="676979at2759"/>
<dbReference type="InterPro" id="IPR002049">
    <property type="entry name" value="LE_dom"/>
</dbReference>
<feature type="transmembrane region" description="Helical" evidence="5">
    <location>
        <begin position="1159"/>
        <end position="1181"/>
    </location>
</feature>
<evidence type="ECO:0000256" key="5">
    <source>
        <dbReference type="SAM" id="Phobius"/>
    </source>
</evidence>
<evidence type="ECO:0000256" key="4">
    <source>
        <dbReference type="ARBA" id="ARBA00023136"/>
    </source>
</evidence>
<dbReference type="eggNOG" id="ENOG502QUMP">
    <property type="taxonomic scope" value="Eukaryota"/>
</dbReference>
<dbReference type="GeneID" id="25563342"/>
<feature type="transmembrane region" description="Helical" evidence="5">
    <location>
        <begin position="1083"/>
        <end position="1115"/>
    </location>
</feature>
<dbReference type="Proteomes" id="UP000054408">
    <property type="component" value="Unassembled WGS sequence"/>
</dbReference>
<feature type="transmembrane region" description="Helical" evidence="5">
    <location>
        <begin position="916"/>
        <end position="941"/>
    </location>
</feature>
<evidence type="ECO:0000256" key="2">
    <source>
        <dbReference type="ARBA" id="ARBA00022729"/>
    </source>
</evidence>
<evidence type="ECO:0000313" key="7">
    <source>
        <dbReference type="EMBL" id="KNC47335.1"/>
    </source>
</evidence>
<name>A0A0L0D513_THETB</name>
<dbReference type="PANTHER" id="PTHR48060:SF21">
    <property type="entry name" value="L DOMAIN-LIKE PROTEIN"/>
    <property type="match status" value="1"/>
</dbReference>
<proteinExistence type="predicted"/>
<keyword evidence="4 5" id="KW-0472">Membrane</keyword>
<dbReference type="InterPro" id="IPR053211">
    <property type="entry name" value="DNA_repair-toleration"/>
</dbReference>
<dbReference type="FunFam" id="3.80.10.10:FF:000095">
    <property type="entry name" value="LRR receptor-like serine/threonine-protein kinase GSO1"/>
    <property type="match status" value="1"/>
</dbReference>
<evidence type="ECO:0000313" key="8">
    <source>
        <dbReference type="Proteomes" id="UP000054408"/>
    </source>
</evidence>
<feature type="chain" id="PRO_5005536903" evidence="6">
    <location>
        <begin position="22"/>
        <end position="1325"/>
    </location>
</feature>
<dbReference type="SUPFAM" id="SSF52047">
    <property type="entry name" value="RNI-like"/>
    <property type="match status" value="1"/>
</dbReference>
<dbReference type="CDD" id="cd00055">
    <property type="entry name" value="EGF_Lam"/>
    <property type="match status" value="1"/>
</dbReference>
<keyword evidence="5" id="KW-1133">Transmembrane helix</keyword>
<feature type="transmembrane region" description="Helical" evidence="5">
    <location>
        <begin position="1011"/>
        <end position="1036"/>
    </location>
</feature>
<dbReference type="InterPro" id="IPR032675">
    <property type="entry name" value="LRR_dom_sf"/>
</dbReference>
<dbReference type="PANTHER" id="PTHR48060">
    <property type="entry name" value="DNA DAMAGE-REPAIR/TOLERATION PROTEIN DRT100"/>
    <property type="match status" value="1"/>
</dbReference>
<keyword evidence="1" id="KW-0433">Leucine-rich repeat</keyword>
<dbReference type="RefSeq" id="XP_013759673.1">
    <property type="nucleotide sequence ID" value="XM_013904219.1"/>
</dbReference>
<keyword evidence="3" id="KW-0677">Repeat</keyword>
<feature type="transmembrane region" description="Helical" evidence="5">
    <location>
        <begin position="826"/>
        <end position="845"/>
    </location>
</feature>
<keyword evidence="5" id="KW-0812">Transmembrane</keyword>
<gene>
    <name evidence="7" type="ORF">AMSG_03769</name>
</gene>
<feature type="transmembrane region" description="Helical" evidence="5">
    <location>
        <begin position="962"/>
        <end position="984"/>
    </location>
</feature>
<dbReference type="SUPFAM" id="SSF52058">
    <property type="entry name" value="L domain-like"/>
    <property type="match status" value="1"/>
</dbReference>
<keyword evidence="2 6" id="KW-0732">Signal</keyword>
<evidence type="ECO:0000256" key="6">
    <source>
        <dbReference type="SAM" id="SignalP"/>
    </source>
</evidence>
<dbReference type="EMBL" id="GL349446">
    <property type="protein sequence ID" value="KNC47335.1"/>
    <property type="molecule type" value="Genomic_DNA"/>
</dbReference>
<feature type="transmembrane region" description="Helical" evidence="5">
    <location>
        <begin position="1127"/>
        <end position="1147"/>
    </location>
</feature>
<protein>
    <submittedName>
        <fullName evidence="7">Uncharacterized protein</fullName>
    </submittedName>
</protein>
<sequence>MLPVFVVTVLALLVALSGCAASANPLMAEKAALDALFVTTHGSSWLEASGWNGPDVCMYAGVRCGNATTDDGAVHVVELRLSNNGLTGSLPSEAAAWALPELLVLDLSANRMEGTLPGVWASAMPKLVEINVGGEALPDEAIWASMSLIAKYFFHTKVYSSNLLTGPLPPEWGSLSSLRRLVLTTGGPASGAGLEGNFPPSWSGMTSLKVVFASQSGLGGSPLSSVLARIVGIEEVIVRDCAFTGLPEEYKDSTISIFDIRNNPLNMPLPRWLPQWSAIRSLSLSNTGLTGSFYPELGAMDKIAGLDLSINPDLRGTMHPEWGGMAALETFVIYETGLSGTIPPELGQLKALWLFVITFTDITGTLPPELGDMTSMYQLLIYNNPGLSGTLPPELGKLPGLSVLKLFANNLTGTIPPSWGTDMAAMYQLELGKNHLEGTIPPGFPLLAKLKLEENRLAGGLDVLCDKPQLQTVDVSSNAISAFPTTCDVYVKELNMAFNAFTGDIPSAERVHGLVTLKASHNQFSGGLLPSSWAKLNDTLESVDFSHNALAGPVSAYLDVLKHGTTLATVDFSHNALSGILQDSLFYVVNDHFLQGMVRLFLNDNDITGLIPTVFSLLPHISEVDLSNNNLTGSASRITDDGVSILDLRGNAGLGEPDRLSLPDNTIAVYPLIQPNPAIPYKCPSLTDPVTRRLTLYLDEGYYSASLCECLPNYHGSSGVCLPCAHLAPAVTCHGGRVLLDVDGAGTALVYPANLTINPGYFVASTAASGAPLIDPCYPIGVDETACNPSAGYPFTCSEGYEDRLCSRCARGHYPQGRRCRRCPRILPTILAIAYSIAFCVWYALNQTGVRSVVLAPLVKSMFIFMQTSSLLFARSSAFVWPASVTTFFSGVFGWTSASANILTCLGSSNNSWETAFVASTLAVPVLVIFCLVAYCLLAILTKVSLNGLFGKPEKHWRYGGIRSGLAVLNLVYMPITVGMLMVLPCRESADGKSYLWAAPWIECTSSSATWIRLVVIGALFSVLYGLGVPLVFLVLMRNRKSQLKRLKALKIAEVDGHWFQWFYAAYHDSCHWFEFAIMARRLAIAIIAIVPATSLAVPMGFFITIVAAMLVQIYTEPFIFPTLNKLELITLVQLLFTFVAGQVFSSRIHERDLASSSGVLEVLVIGTNAVVVGLYIFVIARELHNRRGRLTGSPDAKLISVNPGVGTVHKERADPTPRTISAPHTPITRPAVLSGIANREYTYSYEYSEGYIDDEEQEEADAACDLFLSSSSITPPPASLTTTPSITRDALVADLRSLIDASNVAPSERHAVLASVLATWHAPR</sequence>
<feature type="signal peptide" evidence="6">
    <location>
        <begin position="1"/>
        <end position="21"/>
    </location>
</feature>
<evidence type="ECO:0000256" key="1">
    <source>
        <dbReference type="ARBA" id="ARBA00022614"/>
    </source>
</evidence>